<dbReference type="EMBL" id="CM042881">
    <property type="protein sequence ID" value="KAI4385166.1"/>
    <property type="molecule type" value="Genomic_DNA"/>
</dbReference>
<evidence type="ECO:0000313" key="2">
    <source>
        <dbReference type="Proteomes" id="UP001057402"/>
    </source>
</evidence>
<comment type="caution">
    <text evidence="1">The sequence shown here is derived from an EMBL/GenBank/DDBJ whole genome shotgun (WGS) entry which is preliminary data.</text>
</comment>
<gene>
    <name evidence="1" type="ORF">MLD38_003223</name>
</gene>
<keyword evidence="2" id="KW-1185">Reference proteome</keyword>
<name>A0ACB9S3V4_9MYRT</name>
<evidence type="ECO:0000313" key="1">
    <source>
        <dbReference type="EMBL" id="KAI4385166.1"/>
    </source>
</evidence>
<dbReference type="Proteomes" id="UP001057402">
    <property type="component" value="Chromosome 2"/>
</dbReference>
<proteinExistence type="predicted"/>
<organism evidence="1 2">
    <name type="scientific">Melastoma candidum</name>
    <dbReference type="NCBI Taxonomy" id="119954"/>
    <lineage>
        <taxon>Eukaryota</taxon>
        <taxon>Viridiplantae</taxon>
        <taxon>Streptophyta</taxon>
        <taxon>Embryophyta</taxon>
        <taxon>Tracheophyta</taxon>
        <taxon>Spermatophyta</taxon>
        <taxon>Magnoliopsida</taxon>
        <taxon>eudicotyledons</taxon>
        <taxon>Gunneridae</taxon>
        <taxon>Pentapetalae</taxon>
        <taxon>rosids</taxon>
        <taxon>malvids</taxon>
        <taxon>Myrtales</taxon>
        <taxon>Melastomataceae</taxon>
        <taxon>Melastomatoideae</taxon>
        <taxon>Melastomateae</taxon>
        <taxon>Melastoma</taxon>
    </lineage>
</organism>
<protein>
    <submittedName>
        <fullName evidence="1">Uncharacterized protein</fullName>
    </submittedName>
</protein>
<accession>A0ACB9S3V4</accession>
<reference evidence="2" key="1">
    <citation type="journal article" date="2023" name="Front. Plant Sci.">
        <title>Chromosomal-level genome assembly of Melastoma candidum provides insights into trichome evolution.</title>
        <authorList>
            <person name="Zhong Y."/>
            <person name="Wu W."/>
            <person name="Sun C."/>
            <person name="Zou P."/>
            <person name="Liu Y."/>
            <person name="Dai S."/>
            <person name="Zhou R."/>
        </authorList>
    </citation>
    <scope>NUCLEOTIDE SEQUENCE [LARGE SCALE GENOMIC DNA]</scope>
</reference>
<sequence length="190" mass="20941">MQNSEQGSYPHDACPIHSEYRQQGTNSPQCHLEFDSCMGISVHDITISSTSDNPKPKAFTSRTPRMSSSVLLTSPVTGCSNVYMHNVNCSPGHDISIGGLQRDNTKTCVSTSTFRDVNIHNTMTGIRIKTRQGASGFMQGVMFSNIQVSEVQFPMMIDQFYCDKSSCKNQSSSVGLSRITYESIRGTYTV</sequence>